<organism evidence="1 2">
    <name type="scientific">Paenibacillus gansuensis</name>
    <dbReference type="NCBI Taxonomy" id="306542"/>
    <lineage>
        <taxon>Bacteria</taxon>
        <taxon>Bacillati</taxon>
        <taxon>Bacillota</taxon>
        <taxon>Bacilli</taxon>
        <taxon>Bacillales</taxon>
        <taxon>Paenibacillaceae</taxon>
        <taxon>Paenibacillus</taxon>
    </lineage>
</organism>
<reference evidence="2" key="1">
    <citation type="journal article" date="2019" name="Int. J. Syst. Evol. Microbiol.">
        <title>The Global Catalogue of Microorganisms (GCM) 10K type strain sequencing project: providing services to taxonomists for standard genome sequencing and annotation.</title>
        <authorList>
            <consortium name="The Broad Institute Genomics Platform"/>
            <consortium name="The Broad Institute Genome Sequencing Center for Infectious Disease"/>
            <person name="Wu L."/>
            <person name="Ma J."/>
        </authorList>
    </citation>
    <scope>NUCLEOTIDE SEQUENCE [LARGE SCALE GENOMIC DNA]</scope>
    <source>
        <strain evidence="2">KCTC 3950</strain>
    </source>
</reference>
<dbReference type="EMBL" id="JBHUME010000007">
    <property type="protein sequence ID" value="MFD2613105.1"/>
    <property type="molecule type" value="Genomic_DNA"/>
</dbReference>
<evidence type="ECO:0000313" key="1">
    <source>
        <dbReference type="EMBL" id="MFD2613105.1"/>
    </source>
</evidence>
<keyword evidence="2" id="KW-1185">Reference proteome</keyword>
<evidence type="ECO:0000313" key="2">
    <source>
        <dbReference type="Proteomes" id="UP001597541"/>
    </source>
</evidence>
<protein>
    <recommendedName>
        <fullName evidence="3">WYL domain-containing protein</fullName>
    </recommendedName>
</protein>
<accession>A0ABW5PDQ3</accession>
<proteinExistence type="predicted"/>
<comment type="caution">
    <text evidence="1">The sequence shown here is derived from an EMBL/GenBank/DDBJ whole genome shotgun (WGS) entry which is preliminary data.</text>
</comment>
<evidence type="ECO:0008006" key="3">
    <source>
        <dbReference type="Google" id="ProtNLM"/>
    </source>
</evidence>
<dbReference type="Proteomes" id="UP001597541">
    <property type="component" value="Unassembled WGS sequence"/>
</dbReference>
<dbReference type="RefSeq" id="WP_377603029.1">
    <property type="nucleotide sequence ID" value="NZ_JBHUME010000007.1"/>
</dbReference>
<sequence>MKNVEKYVKRHAEIIYMDAKGNFTQREIFIYSVQEDKVQAFCTASGAPRTLLKSSILAMQPPKCPKGISPFIHDII</sequence>
<name>A0ABW5PDQ3_9BACL</name>
<gene>
    <name evidence="1" type="ORF">ACFSUF_11785</name>
</gene>